<name>A0ABW3CRJ9_9ACTN</name>
<accession>A0ABW3CRJ9</accession>
<dbReference type="NCBIfam" id="TIGR01643">
    <property type="entry name" value="YD_repeat_2x"/>
    <property type="match status" value="1"/>
</dbReference>
<dbReference type="EMBL" id="JBHTIR010004375">
    <property type="protein sequence ID" value="MFD0857173.1"/>
    <property type="molecule type" value="Genomic_DNA"/>
</dbReference>
<dbReference type="PANTHER" id="PTHR32305">
    <property type="match status" value="1"/>
</dbReference>
<evidence type="ECO:0000313" key="3">
    <source>
        <dbReference type="Proteomes" id="UP001597083"/>
    </source>
</evidence>
<protein>
    <recommendedName>
        <fullName evidence="4">RHS repeat protein</fullName>
    </recommendedName>
</protein>
<keyword evidence="3" id="KW-1185">Reference proteome</keyword>
<sequence length="1090" mass="120581">MGELAWRPVLGVRQRHRYLERQGRRADQGLRRHLAAEERRRHQVREITGTVNGDDDGEYWKVTDTAGVQYFFGRNRLEDWTSGNPETNSAWTVPVYGDDADEPCHGSSFAGSWCQQAYRWNLDYVVDPQGNAITYQYTKETNHYGRNLKPEDETPYARGGYLRSISYGLRSDALYATAPARVAFDVSERCIPDADFNCDPGQIGSHPQYWWDVPWDLNCNSGQSCEEDHGAAAPTFWSRMRLTKVTTQVIKPDASGYRNVDSWSLKHKWGLADVERDLLLEEIQHTGHAGAEPVTLPPVRFNHVQLPNRLDESGDDILSYVRYRLGAIYDESGGQLDIDYSDEDCTRSNLPTPETNTRRCFPVIWQPPGREDHITDWFHKYVVTSVIQTDRTGLSPDMATKYEYVGGAAWHFDDDSGLTKEKYKTWSQWRGYGHVRTLTGDYNTPSAQSDTYYMRGMHGDRLNRDGGTKSVSVSDGEGGSHVDHDALAGFTLRTVQYDRPGGAVHAKSVNTPWRVQTASRSRSWGTTTANVVNVDTSHSWTAKDGGGWTETKTDTDYETSGPGVGRPKSVNDLGDVATTDDDKCTRTTYADNTDAHMVSFPSREEAVAVACTAEADRSTKVVSDVRSYYDGGALGAGPTRGELTKTEKIADHDGSTATYVTEQETVYDAYGRPTSVTDALERVSTTTYTDTHGLNTRVTSTTPPATPGNAATALTSVQDLDPAWGEPTVLTDPNNLKTEQIYDALGRLREVWLPDQARPSTPSDPCGTCPNYEFEYQVADDEIVAVTTKALTRTGGQRIEQIELKDGWLRDRQIQAPGPDGRLVSDTFYDARGLVVKSYAPYSATGAPETVLFGGLTPGRIESQTHTEHDGLGRKTVERLMVGNGEQEVQEKWRTTYDYGGGNRTTVTPPSGGIPTAQIVNARDEVIERRQYTGGTASGAYHSTTYTYTPSGEIASVTDPSGNTFTTTYDVRGRKVRTTDPDKGTTDFAYDDLDRQTSVTDARGRKVFTRYDGLGRVLDTRRDSADGPQLTSYTYDTAPFGKGKQTTATRHHNGAAYTSKVRHYDKLGRADITDITIPAAEGALAAMPGS</sequence>
<dbReference type="Proteomes" id="UP001597083">
    <property type="component" value="Unassembled WGS sequence"/>
</dbReference>
<gene>
    <name evidence="2" type="ORF">ACFQ07_33530</name>
</gene>
<proteinExistence type="predicted"/>
<dbReference type="Pfam" id="PF05593">
    <property type="entry name" value="RHS_repeat"/>
    <property type="match status" value="2"/>
</dbReference>
<feature type="region of interest" description="Disordered" evidence="1">
    <location>
        <begin position="542"/>
        <end position="579"/>
    </location>
</feature>
<reference evidence="3" key="1">
    <citation type="journal article" date="2019" name="Int. J. Syst. Evol. Microbiol.">
        <title>The Global Catalogue of Microorganisms (GCM) 10K type strain sequencing project: providing services to taxonomists for standard genome sequencing and annotation.</title>
        <authorList>
            <consortium name="The Broad Institute Genomics Platform"/>
            <consortium name="The Broad Institute Genome Sequencing Center for Infectious Disease"/>
            <person name="Wu L."/>
            <person name="Ma J."/>
        </authorList>
    </citation>
    <scope>NUCLEOTIDE SEQUENCE [LARGE SCALE GENOMIC DNA]</scope>
    <source>
        <strain evidence="3">JCM 31696</strain>
    </source>
</reference>
<organism evidence="2 3">
    <name type="scientific">Actinomadura adrarensis</name>
    <dbReference type="NCBI Taxonomy" id="1819600"/>
    <lineage>
        <taxon>Bacteria</taxon>
        <taxon>Bacillati</taxon>
        <taxon>Actinomycetota</taxon>
        <taxon>Actinomycetes</taxon>
        <taxon>Streptosporangiales</taxon>
        <taxon>Thermomonosporaceae</taxon>
        <taxon>Actinomadura</taxon>
    </lineage>
</organism>
<dbReference type="Gene3D" id="2.180.10.10">
    <property type="entry name" value="RHS repeat-associated core"/>
    <property type="match status" value="2"/>
</dbReference>
<evidence type="ECO:0000313" key="2">
    <source>
        <dbReference type="EMBL" id="MFD0857173.1"/>
    </source>
</evidence>
<dbReference type="InterPro" id="IPR006530">
    <property type="entry name" value="YD"/>
</dbReference>
<evidence type="ECO:0000256" key="1">
    <source>
        <dbReference type="SAM" id="MobiDB-lite"/>
    </source>
</evidence>
<evidence type="ECO:0008006" key="4">
    <source>
        <dbReference type="Google" id="ProtNLM"/>
    </source>
</evidence>
<dbReference type="InterPro" id="IPR050708">
    <property type="entry name" value="T6SS_VgrG/RHS"/>
</dbReference>
<dbReference type="InterPro" id="IPR031325">
    <property type="entry name" value="RHS_repeat"/>
</dbReference>
<comment type="caution">
    <text evidence="2">The sequence shown here is derived from an EMBL/GenBank/DDBJ whole genome shotgun (WGS) entry which is preliminary data.</text>
</comment>
<dbReference type="PANTHER" id="PTHR32305:SF17">
    <property type="entry name" value="TRNA NUCLEASE WAPA"/>
    <property type="match status" value="1"/>
</dbReference>